<keyword evidence="2" id="KW-1185">Reference proteome</keyword>
<comment type="caution">
    <text evidence="1">The sequence shown here is derived from an EMBL/GenBank/DDBJ whole genome shotgun (WGS) entry which is preliminary data.</text>
</comment>
<accession>A0A9N9EJ81</accession>
<sequence>KKHKVEILQNVSDQVLNFQEKLTEKIKKEPLLKFIAVLDESNDRQSVKDYYEPSDSANKRKITNLFFSDDEGQMTHCYKKTKKKKLPFWNKEYIA</sequence>
<dbReference type="OrthoDB" id="10605434at2759"/>
<gene>
    <name evidence="1" type="ORF">AGERDE_LOCUS12591</name>
</gene>
<proteinExistence type="predicted"/>
<name>A0A9N9EJ81_9GLOM</name>
<dbReference type="Proteomes" id="UP000789831">
    <property type="component" value="Unassembled WGS sequence"/>
</dbReference>
<reference evidence="1" key="1">
    <citation type="submission" date="2021-06" db="EMBL/GenBank/DDBJ databases">
        <authorList>
            <person name="Kallberg Y."/>
            <person name="Tangrot J."/>
            <person name="Rosling A."/>
        </authorList>
    </citation>
    <scope>NUCLEOTIDE SEQUENCE</scope>
    <source>
        <strain evidence="1">MT106</strain>
    </source>
</reference>
<evidence type="ECO:0000313" key="1">
    <source>
        <dbReference type="EMBL" id="CAG8679139.1"/>
    </source>
</evidence>
<dbReference type="EMBL" id="CAJVPL010009771">
    <property type="protein sequence ID" value="CAG8679139.1"/>
    <property type="molecule type" value="Genomic_DNA"/>
</dbReference>
<protein>
    <submittedName>
        <fullName evidence="1">11728_t:CDS:1</fullName>
    </submittedName>
</protein>
<evidence type="ECO:0000313" key="2">
    <source>
        <dbReference type="Proteomes" id="UP000789831"/>
    </source>
</evidence>
<organism evidence="1 2">
    <name type="scientific">Ambispora gerdemannii</name>
    <dbReference type="NCBI Taxonomy" id="144530"/>
    <lineage>
        <taxon>Eukaryota</taxon>
        <taxon>Fungi</taxon>
        <taxon>Fungi incertae sedis</taxon>
        <taxon>Mucoromycota</taxon>
        <taxon>Glomeromycotina</taxon>
        <taxon>Glomeromycetes</taxon>
        <taxon>Archaeosporales</taxon>
        <taxon>Ambisporaceae</taxon>
        <taxon>Ambispora</taxon>
    </lineage>
</organism>
<dbReference type="AlphaFoldDB" id="A0A9N9EJ81"/>
<feature type="non-terminal residue" evidence="1">
    <location>
        <position position="95"/>
    </location>
</feature>